<gene>
    <name evidence="1" type="ordered locus">BMS_1177</name>
</gene>
<evidence type="ECO:0008006" key="3">
    <source>
        <dbReference type="Google" id="ProtNLM"/>
    </source>
</evidence>
<dbReference type="STRING" id="862908.BMS_1177"/>
<sequence>MPMALSATIYKANISLSNLSHNHYEDYSLTMAMHPSENEQRMMKRLLCFLLNASENLEFTRGLSTTEEPEIWERSLTGEILHWIEMGEPTLKRIKQAQGKARQVSVYTFNTNTYQEWFEKLKAKLSFKNLAIYYISNESNIELDSLCKKSMQLSCTIEDDSMYLSSDDVMISLKVEKLK</sequence>
<dbReference type="InterPro" id="IPR009822">
    <property type="entry name" value="YaeQ"/>
</dbReference>
<evidence type="ECO:0000313" key="2">
    <source>
        <dbReference type="Proteomes" id="UP000008963"/>
    </source>
</evidence>
<dbReference type="AlphaFoldDB" id="E1WYK7"/>
<dbReference type="Proteomes" id="UP000008963">
    <property type="component" value="Chromosome"/>
</dbReference>
<dbReference type="PANTHER" id="PTHR38784:SF1">
    <property type="entry name" value="SUCROSE PHOSPHORYLASE"/>
    <property type="match status" value="1"/>
</dbReference>
<name>E1WYK7_HALMS</name>
<dbReference type="SMART" id="SM01322">
    <property type="entry name" value="YaeQ"/>
    <property type="match status" value="1"/>
</dbReference>
<dbReference type="Pfam" id="PF07152">
    <property type="entry name" value="YaeQ"/>
    <property type="match status" value="1"/>
</dbReference>
<dbReference type="KEGG" id="bmx:BMS_1177"/>
<organism evidence="1 2">
    <name type="scientific">Halobacteriovorax marinus (strain ATCC BAA-682 / DSM 15412 / SJ)</name>
    <name type="common">Bacteriovorax marinus</name>
    <dbReference type="NCBI Taxonomy" id="862908"/>
    <lineage>
        <taxon>Bacteria</taxon>
        <taxon>Pseudomonadati</taxon>
        <taxon>Bdellovibrionota</taxon>
        <taxon>Bacteriovoracia</taxon>
        <taxon>Bacteriovoracales</taxon>
        <taxon>Halobacteriovoraceae</taxon>
        <taxon>Halobacteriovorax</taxon>
    </lineage>
</organism>
<dbReference type="PATRIC" id="fig|862908.3.peg.1120"/>
<dbReference type="PANTHER" id="PTHR38784">
    <property type="entry name" value="SUCROSE PHOSPHORYLASE"/>
    <property type="match status" value="1"/>
</dbReference>
<protein>
    <recommendedName>
        <fullName evidence="3">YaeQ family protein</fullName>
    </recommendedName>
</protein>
<dbReference type="EMBL" id="FQ312005">
    <property type="protein sequence ID" value="CBW26055.1"/>
    <property type="molecule type" value="Genomic_DNA"/>
</dbReference>
<dbReference type="PIRSF" id="PIRSF011484">
    <property type="entry name" value="YaeQ"/>
    <property type="match status" value="1"/>
</dbReference>
<keyword evidence="2" id="KW-1185">Reference proteome</keyword>
<dbReference type="eggNOG" id="COG4681">
    <property type="taxonomic scope" value="Bacteria"/>
</dbReference>
<proteinExistence type="predicted"/>
<dbReference type="InterPro" id="IPR038590">
    <property type="entry name" value="YaeQ_sf"/>
</dbReference>
<dbReference type="SUPFAM" id="SSF52980">
    <property type="entry name" value="Restriction endonuclease-like"/>
    <property type="match status" value="1"/>
</dbReference>
<dbReference type="InterPro" id="IPR011335">
    <property type="entry name" value="Restrct_endonuc-II-like"/>
</dbReference>
<reference evidence="2" key="1">
    <citation type="journal article" date="2013" name="ISME J.">
        <title>A small predatory core genome in the divergent marine Bacteriovorax marinus SJ and the terrestrial Bdellovibrio bacteriovorus.</title>
        <authorList>
            <person name="Crossman L.C."/>
            <person name="Chen H."/>
            <person name="Cerdeno-Tarraga A.M."/>
            <person name="Brooks K."/>
            <person name="Quail M.A."/>
            <person name="Pineiro S.A."/>
            <person name="Hobley L."/>
            <person name="Sockett R.E."/>
            <person name="Bentley S.D."/>
            <person name="Parkhill J."/>
            <person name="Williams H.N."/>
            <person name="Stine O.C."/>
        </authorList>
    </citation>
    <scope>NUCLEOTIDE SEQUENCE [LARGE SCALE GENOMIC DNA]</scope>
    <source>
        <strain evidence="2">ATCC BAA-682 / DSM 15412 / SJ</strain>
    </source>
</reference>
<accession>E1WYK7</accession>
<evidence type="ECO:0000313" key="1">
    <source>
        <dbReference type="EMBL" id="CBW26055.1"/>
    </source>
</evidence>
<dbReference type="HOGENOM" id="CLU_096741_0_0_7"/>
<dbReference type="Gene3D" id="3.10.640.10">
    <property type="entry name" value="Restriction endonuclease-like alpha-beta roll domain"/>
    <property type="match status" value="1"/>
</dbReference>